<evidence type="ECO:0000313" key="2">
    <source>
        <dbReference type="Proteomes" id="UP000315295"/>
    </source>
</evidence>
<name>A0A540MV83_MALBA</name>
<proteinExistence type="predicted"/>
<dbReference type="EMBL" id="VIEB01000170">
    <property type="protein sequence ID" value="TQE02715.1"/>
    <property type="molecule type" value="Genomic_DNA"/>
</dbReference>
<accession>A0A540MV83</accession>
<gene>
    <name evidence="1" type="ORF">C1H46_011688</name>
</gene>
<dbReference type="Proteomes" id="UP000315295">
    <property type="component" value="Unassembled WGS sequence"/>
</dbReference>
<reference evidence="1 2" key="1">
    <citation type="journal article" date="2019" name="G3 (Bethesda)">
        <title>Sequencing of a Wild Apple (Malus baccata) Genome Unravels the Differences Between Cultivated and Wild Apple Species Regarding Disease Resistance and Cold Tolerance.</title>
        <authorList>
            <person name="Chen X."/>
        </authorList>
    </citation>
    <scope>NUCLEOTIDE SEQUENCE [LARGE SCALE GENOMIC DNA]</scope>
    <source>
        <strain evidence="2">cv. Shandingzi</strain>
        <tissue evidence="1">Leaves</tissue>
    </source>
</reference>
<protein>
    <submittedName>
        <fullName evidence="1">Uncharacterized protein</fullName>
    </submittedName>
</protein>
<comment type="caution">
    <text evidence="1">The sequence shown here is derived from an EMBL/GenBank/DDBJ whole genome shotgun (WGS) entry which is preliminary data.</text>
</comment>
<sequence>MVKEKFGISSIFEDLTEVHGGWLPHTFGVHVDYFQTYIVTYWNELGRPAFNLGIKKALKMKAHGEGWVGIIVERIRTAQNMADPYIQEAKKYTEPYIDRVAMVTKTHLDKLQERKCQCSSPCCKPGEAYEDREKLFEGILKQKWKIFS</sequence>
<dbReference type="STRING" id="106549.A0A540MV83"/>
<organism evidence="1 2">
    <name type="scientific">Malus baccata</name>
    <name type="common">Siberian crab apple</name>
    <name type="synonym">Pyrus baccata</name>
    <dbReference type="NCBI Taxonomy" id="106549"/>
    <lineage>
        <taxon>Eukaryota</taxon>
        <taxon>Viridiplantae</taxon>
        <taxon>Streptophyta</taxon>
        <taxon>Embryophyta</taxon>
        <taxon>Tracheophyta</taxon>
        <taxon>Spermatophyta</taxon>
        <taxon>Magnoliopsida</taxon>
        <taxon>eudicotyledons</taxon>
        <taxon>Gunneridae</taxon>
        <taxon>Pentapetalae</taxon>
        <taxon>rosids</taxon>
        <taxon>fabids</taxon>
        <taxon>Rosales</taxon>
        <taxon>Rosaceae</taxon>
        <taxon>Amygdaloideae</taxon>
        <taxon>Maleae</taxon>
        <taxon>Malus</taxon>
    </lineage>
</organism>
<keyword evidence="2" id="KW-1185">Reference proteome</keyword>
<evidence type="ECO:0000313" key="1">
    <source>
        <dbReference type="EMBL" id="TQE02715.1"/>
    </source>
</evidence>
<dbReference type="AlphaFoldDB" id="A0A540MV83"/>